<feature type="compositionally biased region" description="Polar residues" evidence="1">
    <location>
        <begin position="7"/>
        <end position="16"/>
    </location>
</feature>
<feature type="region of interest" description="Disordered" evidence="1">
    <location>
        <begin position="1"/>
        <end position="40"/>
    </location>
</feature>
<dbReference type="EMBL" id="CP012029">
    <property type="protein sequence ID" value="ALO24635.1"/>
    <property type="molecule type" value="Genomic_DNA"/>
</dbReference>
<proteinExistence type="predicted"/>
<gene>
    <name evidence="2" type="ORF">LBBP_00270</name>
</gene>
<dbReference type="Proteomes" id="UP000058857">
    <property type="component" value="Chromosome 1"/>
</dbReference>
<evidence type="ECO:0000313" key="3">
    <source>
        <dbReference type="Proteomes" id="UP000058857"/>
    </source>
</evidence>
<feature type="compositionally biased region" description="Basic and acidic residues" evidence="1">
    <location>
        <begin position="29"/>
        <end position="40"/>
    </location>
</feature>
<evidence type="ECO:0000313" key="2">
    <source>
        <dbReference type="EMBL" id="ALO24635.1"/>
    </source>
</evidence>
<accession>A0A0S2ILT6</accession>
<evidence type="ECO:0000256" key="1">
    <source>
        <dbReference type="SAM" id="MobiDB-lite"/>
    </source>
</evidence>
<reference evidence="2 3" key="1">
    <citation type="journal article" date="2015" name="PLoS Negl. Trop. Dis.">
        <title>Distribution of Plasmids in Distinct Leptospira Pathogenic Species.</title>
        <authorList>
            <person name="Wang Y."/>
            <person name="Zhuang X."/>
            <person name="Zhong Y."/>
            <person name="Zhang C."/>
            <person name="Zhang Y."/>
            <person name="Zeng L."/>
            <person name="Zhu Y."/>
            <person name="He P."/>
            <person name="Dong K."/>
            <person name="Pal U."/>
            <person name="Guo X."/>
            <person name="Qin J."/>
        </authorList>
    </citation>
    <scope>NUCLEOTIDE SEQUENCE [LARGE SCALE GENOMIC DNA]</scope>
    <source>
        <strain evidence="2 3">56604</strain>
    </source>
</reference>
<sequence>MNCPLPGTSNTLNFQDELSGRLKSGSKRGKLEPGKILRSR</sequence>
<dbReference type="AlphaFoldDB" id="A0A0S2ILT6"/>
<name>A0A0S2ILT6_LEPBO</name>
<organism evidence="2">
    <name type="scientific">Leptospira borgpetersenii serovar Ballum</name>
    <dbReference type="NCBI Taxonomy" id="280505"/>
    <lineage>
        <taxon>Bacteria</taxon>
        <taxon>Pseudomonadati</taxon>
        <taxon>Spirochaetota</taxon>
        <taxon>Spirochaetia</taxon>
        <taxon>Leptospirales</taxon>
        <taxon>Leptospiraceae</taxon>
        <taxon>Leptospira</taxon>
    </lineage>
</organism>
<dbReference type="PATRIC" id="fig|280505.15.peg.265"/>
<protein>
    <submittedName>
        <fullName evidence="2">Uncharacterized protein</fullName>
    </submittedName>
</protein>